<keyword evidence="1" id="KW-0472">Membrane</keyword>
<gene>
    <name evidence="2" type="ORF">GA0061102_100462</name>
</gene>
<accession>A0A1C3UJQ0</accession>
<feature type="transmembrane region" description="Helical" evidence="1">
    <location>
        <begin position="108"/>
        <end position="128"/>
    </location>
</feature>
<dbReference type="EMBL" id="FMAH01000004">
    <property type="protein sequence ID" value="SCB15649.1"/>
    <property type="molecule type" value="Genomic_DNA"/>
</dbReference>
<dbReference type="OrthoDB" id="8357303at2"/>
<protein>
    <submittedName>
        <fullName evidence="2">Uncharacterized protein</fullName>
    </submittedName>
</protein>
<keyword evidence="3" id="KW-1185">Reference proteome</keyword>
<dbReference type="Proteomes" id="UP000199435">
    <property type="component" value="Unassembled WGS sequence"/>
</dbReference>
<sequence length="211" mass="23372">MSTSETYRIEYANSALGSEAAAYIFFTVVLVFIAFLSRSNIITSIAWISLALMTAYVAVMALLKLIFQGRKAILIISPEGIKDARLGSDFIPWDDIEKIDVPAPRRSLGMMLGIILLGLCLLVIAIILSEGALFSADTLDWSRPDHHVWLLLAPGRRITGQLRGAKRSIRQVAGDMQHVGIAVSDLTYEKPGLLELIVKFHARYKKVEKTE</sequence>
<feature type="transmembrane region" description="Helical" evidence="1">
    <location>
        <begin position="45"/>
        <end position="67"/>
    </location>
</feature>
<keyword evidence="1" id="KW-0812">Transmembrane</keyword>
<proteinExistence type="predicted"/>
<dbReference type="AlphaFoldDB" id="A0A1C3UJQ0"/>
<organism evidence="2 3">
    <name type="scientific">Rhizobium miluonense</name>
    <dbReference type="NCBI Taxonomy" id="411945"/>
    <lineage>
        <taxon>Bacteria</taxon>
        <taxon>Pseudomonadati</taxon>
        <taxon>Pseudomonadota</taxon>
        <taxon>Alphaproteobacteria</taxon>
        <taxon>Hyphomicrobiales</taxon>
        <taxon>Rhizobiaceae</taxon>
        <taxon>Rhizobium/Agrobacterium group</taxon>
        <taxon>Rhizobium</taxon>
    </lineage>
</organism>
<feature type="transmembrane region" description="Helical" evidence="1">
    <location>
        <begin position="20"/>
        <end position="39"/>
    </location>
</feature>
<evidence type="ECO:0000313" key="2">
    <source>
        <dbReference type="EMBL" id="SCB15649.1"/>
    </source>
</evidence>
<dbReference type="RefSeq" id="WP_092844886.1">
    <property type="nucleotide sequence ID" value="NZ_FMAH01000004.1"/>
</dbReference>
<reference evidence="3" key="1">
    <citation type="submission" date="2016-08" db="EMBL/GenBank/DDBJ databases">
        <authorList>
            <person name="Varghese N."/>
            <person name="Submissions Spin"/>
        </authorList>
    </citation>
    <scope>NUCLEOTIDE SEQUENCE [LARGE SCALE GENOMIC DNA]</scope>
    <source>
        <strain evidence="3">HAMBI 2971</strain>
    </source>
</reference>
<evidence type="ECO:0000256" key="1">
    <source>
        <dbReference type="SAM" id="Phobius"/>
    </source>
</evidence>
<name>A0A1C3UJQ0_9HYPH</name>
<evidence type="ECO:0000313" key="3">
    <source>
        <dbReference type="Proteomes" id="UP000199435"/>
    </source>
</evidence>
<keyword evidence="1" id="KW-1133">Transmembrane helix</keyword>